<proteinExistence type="predicted"/>
<comment type="caution">
    <text evidence="1">The sequence shown here is derived from an EMBL/GenBank/DDBJ whole genome shotgun (WGS) entry which is preliminary data.</text>
</comment>
<name>A0A086ZZ38_9BIFI</name>
<dbReference type="OrthoDB" id="3234291at2"/>
<evidence type="ECO:0000313" key="2">
    <source>
        <dbReference type="Proteomes" id="UP000029108"/>
    </source>
</evidence>
<accession>A0A086ZZ38</accession>
<dbReference type="RefSeq" id="WP_033493631.1">
    <property type="nucleotide sequence ID" value="NZ_JDUU01000010.1"/>
</dbReference>
<keyword evidence="2" id="KW-1185">Reference proteome</keyword>
<reference evidence="1 2" key="1">
    <citation type="submission" date="2014-03" db="EMBL/GenBank/DDBJ databases">
        <title>Genomics of Bifidobacteria.</title>
        <authorList>
            <person name="Ventura M."/>
            <person name="Milani C."/>
            <person name="Lugli G.A."/>
        </authorList>
    </citation>
    <scope>NUCLEOTIDE SEQUENCE [LARGE SCALE GENOMIC DNA]</scope>
    <source>
        <strain evidence="1 2">DSM 23969</strain>
    </source>
</reference>
<dbReference type="AlphaFoldDB" id="A0A086ZZ38"/>
<evidence type="ECO:0000313" key="1">
    <source>
        <dbReference type="EMBL" id="KFI51788.1"/>
    </source>
</evidence>
<dbReference type="STRING" id="1437608.GCA_000771645_00198"/>
<protein>
    <submittedName>
        <fullName evidence="1">Uncharacterized protein</fullName>
    </submittedName>
</protein>
<dbReference type="EMBL" id="JGYN01000008">
    <property type="protein sequence ID" value="KFI51788.1"/>
    <property type="molecule type" value="Genomic_DNA"/>
</dbReference>
<dbReference type="Proteomes" id="UP000029108">
    <property type="component" value="Unassembled WGS sequence"/>
</dbReference>
<gene>
    <name evidence="1" type="ORF">BBIA_0704</name>
</gene>
<sequence length="124" mass="13135">MTIASRPRTIVIAVAAAFLTGALIAAALAVTGTVTFRRTDSVPCNNLTSYEQAQATVHRKAGIIARIRHVGADVSVTPVAADCPDSAERLGYLRVTYATDDERDTIQSILSSDSLGVYVTLGKR</sequence>
<organism evidence="1 2">
    <name type="scientific">Bifidobacterium biavatii DSM 23969</name>
    <dbReference type="NCBI Taxonomy" id="1437608"/>
    <lineage>
        <taxon>Bacteria</taxon>
        <taxon>Bacillati</taxon>
        <taxon>Actinomycetota</taxon>
        <taxon>Actinomycetes</taxon>
        <taxon>Bifidobacteriales</taxon>
        <taxon>Bifidobacteriaceae</taxon>
        <taxon>Bifidobacterium</taxon>
    </lineage>
</organism>
<dbReference type="eggNOG" id="ENOG5031YK0">
    <property type="taxonomic scope" value="Bacteria"/>
</dbReference>